<protein>
    <recommendedName>
        <fullName evidence="5">MYND-type domain-containing protein</fullName>
    </recommendedName>
</protein>
<evidence type="ECO:0000256" key="3">
    <source>
        <dbReference type="ARBA" id="ARBA00022833"/>
    </source>
</evidence>
<dbReference type="PROSITE" id="PS50865">
    <property type="entry name" value="ZF_MYND_2"/>
    <property type="match status" value="1"/>
</dbReference>
<dbReference type="SUPFAM" id="SSF144232">
    <property type="entry name" value="HIT/MYND zinc finger-like"/>
    <property type="match status" value="1"/>
</dbReference>
<comment type="caution">
    <text evidence="6">The sequence shown here is derived from an EMBL/GenBank/DDBJ whole genome shotgun (WGS) entry which is preliminary data.</text>
</comment>
<evidence type="ECO:0000259" key="5">
    <source>
        <dbReference type="PROSITE" id="PS50865"/>
    </source>
</evidence>
<reference evidence="6 7" key="1">
    <citation type="submission" date="2017-02" db="EMBL/GenBank/DDBJ databases">
        <title>Genomes of Trichoderma spp. with biocontrol activity.</title>
        <authorList>
            <person name="Gardiner D."/>
            <person name="Kazan K."/>
            <person name="Vos C."/>
            <person name="Harvey P."/>
        </authorList>
    </citation>
    <scope>NUCLEOTIDE SEQUENCE [LARGE SCALE GENOMIC DNA]</scope>
    <source>
        <strain evidence="6 7">A5MH</strain>
    </source>
</reference>
<dbReference type="PROSITE" id="PS01360">
    <property type="entry name" value="ZF_MYND_1"/>
    <property type="match status" value="1"/>
</dbReference>
<keyword evidence="2 4" id="KW-0863">Zinc-finger</keyword>
<evidence type="ECO:0000256" key="2">
    <source>
        <dbReference type="ARBA" id="ARBA00022771"/>
    </source>
</evidence>
<keyword evidence="3" id="KW-0862">Zinc</keyword>
<evidence type="ECO:0000256" key="4">
    <source>
        <dbReference type="PROSITE-ProRule" id="PRU00134"/>
    </source>
</evidence>
<dbReference type="InterPro" id="IPR002893">
    <property type="entry name" value="Znf_MYND"/>
</dbReference>
<dbReference type="Proteomes" id="UP000236546">
    <property type="component" value="Unassembled WGS sequence"/>
</dbReference>
<gene>
    <name evidence="6" type="ORF">TGAMA5MH_09205</name>
</gene>
<evidence type="ECO:0000313" key="6">
    <source>
        <dbReference type="EMBL" id="PNP38979.1"/>
    </source>
</evidence>
<sequence length="362" mass="42116">MPLIMNIEDIDSLDGLAPRACELCKRNDKVFRCSACQAVFYCGRDCQVQDREDHKIPCKLLRKAHKRYREEEQKLREWQEDIDIPENVFEEHAGRFWRIMGTRPYMVARFDLAHIMNDSYGTPGGPRDLVQDMLDHYLDMLRLSRSDGLGVHEIIPALYVRLGRDQDAYDFLRWYADVNENPNYDWGNMALPFVDTKDANALEEPLQRAWTAKSYLDLSHAVTLLLIKVRILLDLQSVQNTTTALGGTFPLEIIGLIDGKLVRRDTLFRHHSLLSRPEKLEPLMKNIKSQIREVYKAVGDYNPHFWNLMVDNPDACVLQRPQFDGYAQRSEEEALFILDYTFAAWYETPGAVKMLRDLAKMK</sequence>
<name>A0A2K0T0D9_9HYPO</name>
<dbReference type="Pfam" id="PF01753">
    <property type="entry name" value="zf-MYND"/>
    <property type="match status" value="1"/>
</dbReference>
<dbReference type="AlphaFoldDB" id="A0A2K0T0D9"/>
<dbReference type="EMBL" id="MTYH01000098">
    <property type="protein sequence ID" value="PNP38979.1"/>
    <property type="molecule type" value="Genomic_DNA"/>
</dbReference>
<dbReference type="OrthoDB" id="5952526at2759"/>
<proteinExistence type="predicted"/>
<dbReference type="GO" id="GO:0008270">
    <property type="term" value="F:zinc ion binding"/>
    <property type="evidence" value="ECO:0007669"/>
    <property type="project" value="UniProtKB-KW"/>
</dbReference>
<evidence type="ECO:0000313" key="7">
    <source>
        <dbReference type="Proteomes" id="UP000236546"/>
    </source>
</evidence>
<organism evidence="6 7">
    <name type="scientific">Trichoderma gamsii</name>
    <dbReference type="NCBI Taxonomy" id="398673"/>
    <lineage>
        <taxon>Eukaryota</taxon>
        <taxon>Fungi</taxon>
        <taxon>Dikarya</taxon>
        <taxon>Ascomycota</taxon>
        <taxon>Pezizomycotina</taxon>
        <taxon>Sordariomycetes</taxon>
        <taxon>Hypocreomycetidae</taxon>
        <taxon>Hypocreales</taxon>
        <taxon>Hypocreaceae</taxon>
        <taxon>Trichoderma</taxon>
    </lineage>
</organism>
<accession>A0A2K0T0D9</accession>
<keyword evidence="1" id="KW-0479">Metal-binding</keyword>
<evidence type="ECO:0000256" key="1">
    <source>
        <dbReference type="ARBA" id="ARBA00022723"/>
    </source>
</evidence>
<dbReference type="Gene3D" id="6.10.140.2220">
    <property type="match status" value="1"/>
</dbReference>
<feature type="domain" description="MYND-type" evidence="5">
    <location>
        <begin position="21"/>
        <end position="58"/>
    </location>
</feature>